<dbReference type="SMART" id="SM00490">
    <property type="entry name" value="HELICc"/>
    <property type="match status" value="1"/>
</dbReference>
<evidence type="ECO:0000256" key="4">
    <source>
        <dbReference type="ARBA" id="ARBA00022840"/>
    </source>
</evidence>
<feature type="domain" description="Helicase ATP-binding" evidence="6">
    <location>
        <begin position="382"/>
        <end position="507"/>
    </location>
</feature>
<dbReference type="InterPro" id="IPR014001">
    <property type="entry name" value="Helicase_ATP-bd"/>
</dbReference>
<evidence type="ECO:0000259" key="6">
    <source>
        <dbReference type="PROSITE" id="PS51192"/>
    </source>
</evidence>
<feature type="compositionally biased region" description="Low complexity" evidence="5">
    <location>
        <begin position="137"/>
        <end position="161"/>
    </location>
</feature>
<feature type="compositionally biased region" description="Acidic residues" evidence="5">
    <location>
        <begin position="11"/>
        <end position="26"/>
    </location>
</feature>
<evidence type="ECO:0000313" key="7">
    <source>
        <dbReference type="Proteomes" id="UP000515125"/>
    </source>
</evidence>
<reference evidence="8" key="1">
    <citation type="submission" date="2025-08" db="UniProtKB">
        <authorList>
            <consortium name="RefSeq"/>
        </authorList>
    </citation>
    <scope>IDENTIFICATION</scope>
</reference>
<dbReference type="GO" id="GO:0003676">
    <property type="term" value="F:nucleic acid binding"/>
    <property type="evidence" value="ECO:0007669"/>
    <property type="project" value="InterPro"/>
</dbReference>
<dbReference type="Pfam" id="PF00270">
    <property type="entry name" value="DEAD"/>
    <property type="match status" value="1"/>
</dbReference>
<dbReference type="Gene3D" id="3.40.50.300">
    <property type="entry name" value="P-loop containing nucleotide triphosphate hydrolases"/>
    <property type="match status" value="2"/>
</dbReference>
<evidence type="ECO:0000256" key="5">
    <source>
        <dbReference type="SAM" id="MobiDB-lite"/>
    </source>
</evidence>
<name>A0A6P6RTH9_9EIME</name>
<proteinExistence type="predicted"/>
<evidence type="ECO:0000256" key="2">
    <source>
        <dbReference type="ARBA" id="ARBA00022801"/>
    </source>
</evidence>
<dbReference type="InterPro" id="IPR050699">
    <property type="entry name" value="RNA-DNA_Helicase"/>
</dbReference>
<dbReference type="PANTHER" id="PTHR12131:SF1">
    <property type="entry name" value="ATP-DEPENDENT RNA HELICASE SUPV3L1, MITOCHONDRIAL-RELATED"/>
    <property type="match status" value="1"/>
</dbReference>
<feature type="compositionally biased region" description="Low complexity" evidence="5">
    <location>
        <begin position="94"/>
        <end position="110"/>
    </location>
</feature>
<feature type="region of interest" description="Disordered" evidence="5">
    <location>
        <begin position="202"/>
        <end position="247"/>
    </location>
</feature>
<dbReference type="PROSITE" id="PS51192">
    <property type="entry name" value="HELICASE_ATP_BIND_1"/>
    <property type="match status" value="1"/>
</dbReference>
<dbReference type="SMART" id="SM00487">
    <property type="entry name" value="DEXDc"/>
    <property type="match status" value="1"/>
</dbReference>
<dbReference type="Proteomes" id="UP000515125">
    <property type="component" value="Unplaced"/>
</dbReference>
<dbReference type="InterPro" id="IPR001650">
    <property type="entry name" value="Helicase_C-like"/>
</dbReference>
<accession>A0A6P6RTH9</accession>
<keyword evidence="4" id="KW-0067">ATP-binding</keyword>
<keyword evidence="7" id="KW-1185">Reference proteome</keyword>
<dbReference type="OrthoDB" id="354603at2759"/>
<dbReference type="AlphaFoldDB" id="A0A6P6RTH9"/>
<dbReference type="GO" id="GO:0004386">
    <property type="term" value="F:helicase activity"/>
    <property type="evidence" value="ECO:0007669"/>
    <property type="project" value="UniProtKB-KW"/>
</dbReference>
<feature type="region of interest" description="Disordered" evidence="5">
    <location>
        <begin position="89"/>
        <end position="161"/>
    </location>
</feature>
<keyword evidence="1" id="KW-0547">Nucleotide-binding</keyword>
<dbReference type="SUPFAM" id="SSF52540">
    <property type="entry name" value="P-loop containing nucleoside triphosphate hydrolases"/>
    <property type="match status" value="2"/>
</dbReference>
<keyword evidence="2" id="KW-0378">Hydrolase</keyword>
<dbReference type="InterPro" id="IPR011545">
    <property type="entry name" value="DEAD/DEAH_box_helicase_dom"/>
</dbReference>
<protein>
    <submittedName>
        <fullName evidence="8">Uncharacterized protein LOC113146830</fullName>
    </submittedName>
</protein>
<dbReference type="GO" id="GO:0016787">
    <property type="term" value="F:hydrolase activity"/>
    <property type="evidence" value="ECO:0007669"/>
    <property type="project" value="UniProtKB-KW"/>
</dbReference>
<dbReference type="GO" id="GO:0005524">
    <property type="term" value="F:ATP binding"/>
    <property type="evidence" value="ECO:0007669"/>
    <property type="project" value="UniProtKB-KW"/>
</dbReference>
<evidence type="ECO:0000256" key="1">
    <source>
        <dbReference type="ARBA" id="ARBA00022741"/>
    </source>
</evidence>
<dbReference type="PANTHER" id="PTHR12131">
    <property type="entry name" value="ATP-DEPENDENT RNA AND DNA HELICASE"/>
    <property type="match status" value="1"/>
</dbReference>
<feature type="compositionally biased region" description="Low complexity" evidence="5">
    <location>
        <begin position="209"/>
        <end position="221"/>
    </location>
</feature>
<dbReference type="InterPro" id="IPR027417">
    <property type="entry name" value="P-loop_NTPase"/>
</dbReference>
<dbReference type="GO" id="GO:0055087">
    <property type="term" value="C:Ski complex"/>
    <property type="evidence" value="ECO:0007669"/>
    <property type="project" value="TreeGrafter"/>
</dbReference>
<feature type="region of interest" description="Disordered" evidence="5">
    <location>
        <begin position="1"/>
        <end position="32"/>
    </location>
</feature>
<evidence type="ECO:0000313" key="8">
    <source>
        <dbReference type="RefSeq" id="XP_026191131.1"/>
    </source>
</evidence>
<dbReference type="RefSeq" id="XP_026191131.1">
    <property type="nucleotide sequence ID" value="XM_026335346.1"/>
</dbReference>
<evidence type="ECO:0000256" key="3">
    <source>
        <dbReference type="ARBA" id="ARBA00022806"/>
    </source>
</evidence>
<sequence length="626" mass="67568">MARLFGGDSDFWTEDDSSEQSSDEGEGCLAQQGSTAYPAGCEASSCNGAPPPVDALLPPLASFIPAPLAVPPVSLETLEELKLLGSEASSGTVAHAQGHQQQPPSSPQGQRPLDSRQTATAPWGGAADGGESLNFFPQHQQQEQQQQQLQQQHQEQQQHQQQPLLLPLDLLCDDGDGHPRPPQFRITFELLEEIPLNLNPNAAPPPVPKAGAAAAAAAAAAERGPSSTATAAAPATTEEEENPQRSKLRAIRKKWCIDDATDVSHFRRMLREIRKERAAAVAAAAAARQQQQQQQLAGDIPGSSNTLENLIRAPIAPPPDAATAAALTRPIGDATLPAASLAAAAAAPSVLVDKSDADLSPEEEPLAIEFAFSLDEFQKRAILRLEKNQCVFVAAHTSAGKTVVAEYAIALALQRRRRCVFLSPLKALSNQKYREFKQKFISVGLITGDICINPGAACLIVTTEILRSLLFRGDEIISQLDTAIFDEAHYANDAERGVVWEETLILLPQHECLKRLNPADRELRQIDFVLRLAERGIGVHHGGLLPIIKEMVEILFQRGLVRVLFATETLAVGLNMPARTVVFTDIRKHDGEKMRPLHASEYTQVYDERGQCSLRAVAACSSSGIS</sequence>
<keyword evidence="3" id="KW-0347">Helicase</keyword>
<gene>
    <name evidence="8" type="primary">LOC113146830</name>
</gene>
<dbReference type="GO" id="GO:0070478">
    <property type="term" value="P:nuclear-transcribed mRNA catabolic process, 3'-5' exonucleolytic nonsense-mediated decay"/>
    <property type="evidence" value="ECO:0007669"/>
    <property type="project" value="TreeGrafter"/>
</dbReference>
<dbReference type="GeneID" id="113146830"/>
<organism evidence="7 8">
    <name type="scientific">Cyclospora cayetanensis</name>
    <dbReference type="NCBI Taxonomy" id="88456"/>
    <lineage>
        <taxon>Eukaryota</taxon>
        <taxon>Sar</taxon>
        <taxon>Alveolata</taxon>
        <taxon>Apicomplexa</taxon>
        <taxon>Conoidasida</taxon>
        <taxon>Coccidia</taxon>
        <taxon>Eucoccidiorida</taxon>
        <taxon>Eimeriorina</taxon>
        <taxon>Eimeriidae</taxon>
        <taxon>Cyclospora</taxon>
    </lineage>
</organism>